<dbReference type="EMBL" id="JBCAWK010000014">
    <property type="protein sequence ID" value="KAK8844022.1"/>
    <property type="molecule type" value="Genomic_DNA"/>
</dbReference>
<feature type="compositionally biased region" description="Low complexity" evidence="1">
    <location>
        <begin position="30"/>
        <end position="42"/>
    </location>
</feature>
<gene>
    <name evidence="2" type="ORF">IAR55_006815</name>
</gene>
<accession>A0AAW0YSQ9</accession>
<dbReference type="AlphaFoldDB" id="A0AAW0YSQ9"/>
<feature type="compositionally biased region" description="Low complexity" evidence="1">
    <location>
        <begin position="9"/>
        <end position="22"/>
    </location>
</feature>
<comment type="caution">
    <text evidence="2">The sequence shown here is derived from an EMBL/GenBank/DDBJ whole genome shotgun (WGS) entry which is preliminary data.</text>
</comment>
<name>A0AAW0YSQ9_9TREE</name>
<keyword evidence="3" id="KW-1185">Reference proteome</keyword>
<dbReference type="GeneID" id="92184073"/>
<evidence type="ECO:0000313" key="3">
    <source>
        <dbReference type="Proteomes" id="UP001388673"/>
    </source>
</evidence>
<dbReference type="Proteomes" id="UP001388673">
    <property type="component" value="Unassembled WGS sequence"/>
</dbReference>
<feature type="region of interest" description="Disordered" evidence="1">
    <location>
        <begin position="1"/>
        <end position="55"/>
    </location>
</feature>
<proteinExistence type="predicted"/>
<dbReference type="RefSeq" id="XP_066799586.1">
    <property type="nucleotide sequence ID" value="XM_066949894.1"/>
</dbReference>
<sequence length="540" mass="61512">MTDHVQLEPSRSPSLSPSSSQSGTTAPTLADSASMASSSHLSPRPPPQTQSPLLRSPAEIIQKVLVITGGECLTALSRTARCCRDLRRYVYGNSDQALWRNIHCLVYDDPRLAGAFPTRRQTNDIDWRTNIQNREFVGRMFREWDEERFPEVSQHLDLVLETLLEMYLDLPAAPDQNNTNPHATHESRNVYFLNPYLNSPLFTYIYHHLRLAEVKQVLRPLPGQAGNPNRRTVRRVINPVLSRLHCLVPPDYDDANSEDREWRGYVREVVYSGKNYQEKNDWGPFHPDGKVDWTLVDAISSVMMSNAKEVLDSEDDGSWREAIHPMSFGVEAVRGWGYEHLQRPADLPDGEIWDWADVQGLWCGSYAFLDYADWVSLNEPRLILLRGRVSQLDLTRYHEAVGDLMRLNLVLDNDQPASHKALAGHGRTGNSALQPIETHLPTSDLLPPIYFHGDSVQHHGLSTYPSHTPMSFVRGVVRLTADNPPQVRWTLVIRYGDEDRWRLECVQVGGRGSKRGFFGIWTDALKEEHSPNGPVWYWKA</sequence>
<protein>
    <recommendedName>
        <fullName evidence="4">F-box domain-containing protein</fullName>
    </recommendedName>
</protein>
<reference evidence="2 3" key="1">
    <citation type="journal article" date="2024" name="bioRxiv">
        <title>Comparative genomics of Cryptococcus and Kwoniella reveals pathogenesis evolution and contrasting karyotype dynamics via intercentromeric recombination or chromosome fusion.</title>
        <authorList>
            <person name="Coelho M.A."/>
            <person name="David-Palma M."/>
            <person name="Shea T."/>
            <person name="Bowers K."/>
            <person name="McGinley-Smith S."/>
            <person name="Mohammad A.W."/>
            <person name="Gnirke A."/>
            <person name="Yurkov A.M."/>
            <person name="Nowrousian M."/>
            <person name="Sun S."/>
            <person name="Cuomo C.A."/>
            <person name="Heitman J."/>
        </authorList>
    </citation>
    <scope>NUCLEOTIDE SEQUENCE [LARGE SCALE GENOMIC DNA]</scope>
    <source>
        <strain evidence="2 3">CBS 13917</strain>
    </source>
</reference>
<evidence type="ECO:0008006" key="4">
    <source>
        <dbReference type="Google" id="ProtNLM"/>
    </source>
</evidence>
<evidence type="ECO:0000313" key="2">
    <source>
        <dbReference type="EMBL" id="KAK8844022.1"/>
    </source>
</evidence>
<evidence type="ECO:0000256" key="1">
    <source>
        <dbReference type="SAM" id="MobiDB-lite"/>
    </source>
</evidence>
<organism evidence="2 3">
    <name type="scientific">Kwoniella newhampshirensis</name>
    <dbReference type="NCBI Taxonomy" id="1651941"/>
    <lineage>
        <taxon>Eukaryota</taxon>
        <taxon>Fungi</taxon>
        <taxon>Dikarya</taxon>
        <taxon>Basidiomycota</taxon>
        <taxon>Agaricomycotina</taxon>
        <taxon>Tremellomycetes</taxon>
        <taxon>Tremellales</taxon>
        <taxon>Cryptococcaceae</taxon>
        <taxon>Kwoniella</taxon>
    </lineage>
</organism>
<dbReference type="KEGG" id="kne:92184073"/>